<keyword evidence="2" id="KW-0862">Zinc</keyword>
<keyword evidence="5" id="KW-0804">Transcription</keyword>
<evidence type="ECO:0000256" key="5">
    <source>
        <dbReference type="ARBA" id="ARBA00023163"/>
    </source>
</evidence>
<proteinExistence type="predicted"/>
<dbReference type="PANTHER" id="PTHR31313">
    <property type="entry name" value="TY1 ENHANCER ACTIVATOR"/>
    <property type="match status" value="1"/>
</dbReference>
<evidence type="ECO:0000256" key="4">
    <source>
        <dbReference type="ARBA" id="ARBA00023125"/>
    </source>
</evidence>
<keyword evidence="3" id="KW-0805">Transcription regulation</keyword>
<dbReference type="GO" id="GO:0003677">
    <property type="term" value="F:DNA binding"/>
    <property type="evidence" value="ECO:0007669"/>
    <property type="project" value="UniProtKB-KW"/>
</dbReference>
<evidence type="ECO:0000313" key="9">
    <source>
        <dbReference type="EMBL" id="KIN03111.1"/>
    </source>
</evidence>
<dbReference type="GO" id="GO:0008270">
    <property type="term" value="F:zinc ion binding"/>
    <property type="evidence" value="ECO:0007669"/>
    <property type="project" value="InterPro"/>
</dbReference>
<dbReference type="InterPro" id="IPR007219">
    <property type="entry name" value="XnlR_reg_dom"/>
</dbReference>
<dbReference type="FunCoup" id="A0A0C3H4P5">
    <property type="interactions" value="248"/>
</dbReference>
<dbReference type="HOGENOM" id="CLU_584069_0_0_1"/>
<feature type="domain" description="Xylanolytic transcriptional activator regulatory" evidence="8">
    <location>
        <begin position="141"/>
        <end position="214"/>
    </location>
</feature>
<dbReference type="InterPro" id="IPR051615">
    <property type="entry name" value="Transcr_Regulatory_Elem"/>
</dbReference>
<dbReference type="Proteomes" id="UP000054321">
    <property type="component" value="Unassembled WGS sequence"/>
</dbReference>
<evidence type="ECO:0000259" key="8">
    <source>
        <dbReference type="SMART" id="SM00906"/>
    </source>
</evidence>
<organism evidence="9 10">
    <name type="scientific">Oidiodendron maius (strain Zn)</name>
    <dbReference type="NCBI Taxonomy" id="913774"/>
    <lineage>
        <taxon>Eukaryota</taxon>
        <taxon>Fungi</taxon>
        <taxon>Dikarya</taxon>
        <taxon>Ascomycota</taxon>
        <taxon>Pezizomycotina</taxon>
        <taxon>Leotiomycetes</taxon>
        <taxon>Leotiomycetes incertae sedis</taxon>
        <taxon>Myxotrichaceae</taxon>
        <taxon>Oidiodendron</taxon>
    </lineage>
</organism>
<gene>
    <name evidence="9" type="ORF">OIDMADRAFT_119489</name>
</gene>
<evidence type="ECO:0000256" key="1">
    <source>
        <dbReference type="ARBA" id="ARBA00022723"/>
    </source>
</evidence>
<dbReference type="AlphaFoldDB" id="A0A0C3H4P5"/>
<name>A0A0C3H4P5_OIDMZ</name>
<evidence type="ECO:0000256" key="7">
    <source>
        <dbReference type="SAM" id="MobiDB-lite"/>
    </source>
</evidence>
<dbReference type="OrthoDB" id="4587984at2759"/>
<dbReference type="GO" id="GO:0006351">
    <property type="term" value="P:DNA-templated transcription"/>
    <property type="evidence" value="ECO:0007669"/>
    <property type="project" value="InterPro"/>
</dbReference>
<protein>
    <recommendedName>
        <fullName evidence="8">Xylanolytic transcriptional activator regulatory domain-containing protein</fullName>
    </recommendedName>
</protein>
<keyword evidence="10" id="KW-1185">Reference proteome</keyword>
<dbReference type="PANTHER" id="PTHR31313:SF4">
    <property type="entry name" value="CONIDIAL DEVELOPMENT PROTEIN FLUFFY"/>
    <property type="match status" value="1"/>
</dbReference>
<dbReference type="Pfam" id="PF04082">
    <property type="entry name" value="Fungal_trans"/>
    <property type="match status" value="1"/>
</dbReference>
<dbReference type="SMART" id="SM00906">
    <property type="entry name" value="Fungal_trans"/>
    <property type="match status" value="1"/>
</dbReference>
<dbReference type="EMBL" id="KN832874">
    <property type="protein sequence ID" value="KIN03111.1"/>
    <property type="molecule type" value="Genomic_DNA"/>
</dbReference>
<evidence type="ECO:0000256" key="3">
    <source>
        <dbReference type="ARBA" id="ARBA00023015"/>
    </source>
</evidence>
<keyword evidence="4" id="KW-0238">DNA-binding</keyword>
<sequence length="468" mass="52142">MEGVLHGLDDTGIHSFKQGSRWTEVPLSDTVIEHLLLLYFCWEYPIFSGLSKPHFARDFNAGQGANCSSLLVNGILAVGCLFSDQVEARMDPEDSDSAGMHCYLEAERLLSLCRGEQSVTVVQGMCLMSNWNASRGDYRKARYYAGQAIRTAVEMGLHQESDFSDLPDDTREVRYTAFWGAFMLDQAWSLVTGCLPHISQDGVLVPEPTTFDIGKSMEWVPYTGDQIAKMPDLRQPSDMRAVYKSLCELSTIIHSTLYVTYAGAGSVHSRDVLDLYTRMLGWYSSLPKVLRLGENSTPSVLLIHMYYHFSIILTFYPLMSLPFLDLNISALDVCKDAADAIIALVRSYESLHGLRRTPCFLPYIIFASGIAHLRAAKPKINPIDTLIQSAQEVAVLQLISMCHRSSRLACRVLLSRALHTSAPSGGHNGDSKADVQPLWQPFARTMTWQATDSKSRDPSIEGLARMHV</sequence>
<evidence type="ECO:0000256" key="6">
    <source>
        <dbReference type="ARBA" id="ARBA00023242"/>
    </source>
</evidence>
<evidence type="ECO:0000313" key="10">
    <source>
        <dbReference type="Proteomes" id="UP000054321"/>
    </source>
</evidence>
<reference evidence="9 10" key="1">
    <citation type="submission" date="2014-04" db="EMBL/GenBank/DDBJ databases">
        <authorList>
            <consortium name="DOE Joint Genome Institute"/>
            <person name="Kuo A."/>
            <person name="Martino E."/>
            <person name="Perotto S."/>
            <person name="Kohler A."/>
            <person name="Nagy L.G."/>
            <person name="Floudas D."/>
            <person name="Copeland A."/>
            <person name="Barry K.W."/>
            <person name="Cichocki N."/>
            <person name="Veneault-Fourrey C."/>
            <person name="LaButti K."/>
            <person name="Lindquist E.A."/>
            <person name="Lipzen A."/>
            <person name="Lundell T."/>
            <person name="Morin E."/>
            <person name="Murat C."/>
            <person name="Sun H."/>
            <person name="Tunlid A."/>
            <person name="Henrissat B."/>
            <person name="Grigoriev I.V."/>
            <person name="Hibbett D.S."/>
            <person name="Martin F."/>
            <person name="Nordberg H.P."/>
            <person name="Cantor M.N."/>
            <person name="Hua S.X."/>
        </authorList>
    </citation>
    <scope>NUCLEOTIDE SEQUENCE [LARGE SCALE GENOMIC DNA]</scope>
    <source>
        <strain evidence="9 10">Zn</strain>
    </source>
</reference>
<keyword evidence="1" id="KW-0479">Metal-binding</keyword>
<accession>A0A0C3H4P5</accession>
<dbReference type="CDD" id="cd12148">
    <property type="entry name" value="fungal_TF_MHR"/>
    <property type="match status" value="1"/>
</dbReference>
<keyword evidence="6" id="KW-0539">Nucleus</keyword>
<feature type="region of interest" description="Disordered" evidence="7">
    <location>
        <begin position="449"/>
        <end position="468"/>
    </location>
</feature>
<evidence type="ECO:0000256" key="2">
    <source>
        <dbReference type="ARBA" id="ARBA00022833"/>
    </source>
</evidence>
<dbReference type="InParanoid" id="A0A0C3H4P5"/>
<dbReference type="STRING" id="913774.A0A0C3H4P5"/>
<reference evidence="10" key="2">
    <citation type="submission" date="2015-01" db="EMBL/GenBank/DDBJ databases">
        <title>Evolutionary Origins and Diversification of the Mycorrhizal Mutualists.</title>
        <authorList>
            <consortium name="DOE Joint Genome Institute"/>
            <consortium name="Mycorrhizal Genomics Consortium"/>
            <person name="Kohler A."/>
            <person name="Kuo A."/>
            <person name="Nagy L.G."/>
            <person name="Floudas D."/>
            <person name="Copeland A."/>
            <person name="Barry K.W."/>
            <person name="Cichocki N."/>
            <person name="Veneault-Fourrey C."/>
            <person name="LaButti K."/>
            <person name="Lindquist E.A."/>
            <person name="Lipzen A."/>
            <person name="Lundell T."/>
            <person name="Morin E."/>
            <person name="Murat C."/>
            <person name="Riley R."/>
            <person name="Ohm R."/>
            <person name="Sun H."/>
            <person name="Tunlid A."/>
            <person name="Henrissat B."/>
            <person name="Grigoriev I.V."/>
            <person name="Hibbett D.S."/>
            <person name="Martin F."/>
        </authorList>
    </citation>
    <scope>NUCLEOTIDE SEQUENCE [LARGE SCALE GENOMIC DNA]</scope>
    <source>
        <strain evidence="10">Zn</strain>
    </source>
</reference>